<dbReference type="CDD" id="cd00643">
    <property type="entry name" value="HMG-CoA_reductase_classI"/>
    <property type="match status" value="1"/>
</dbReference>
<sequence length="428" mass="44023">MSSPDDAPTPAPRPPSETESAPAAPTSKVDFTTLSDEELAALVVAGTVAPHSLEADLGNCARAVRVRRAWLERSMGVGVGTLPHDVLDCEAFYSSVKGACAEMVVGFVPLPVGVAGPLLLNGKSYQVPMATVEGTLIASTRRGCKAITESGGAQAAVLQQGMTRAPVLQFPSAMRAVAFKQWLEDPVHFEEAKAQFESTTRFGKLLSVKVTVAGRFAYARFMCATGDAMGMNMVSKGVNAVLEHLAATDFPDSEALGLSGNLCCDKKPAAINWIQVLKTTVAAVCELNLAKNLVGSAMAGMSAGGFNAHAANLVTAVFLACGQDPAQNVESSNCITQLTPVNGGADLHISCTMPSIEVGTVGGGTHLAAQKACLNLLGVAGSADASPGAHARQLAMVVAATVMAGELSLLSALSAGHLVKAHMALNRK</sequence>
<name>A0A0M0J8V0_9EUKA</name>
<evidence type="ECO:0000256" key="2">
    <source>
        <dbReference type="ARBA" id="ARBA00012999"/>
    </source>
</evidence>
<dbReference type="InterPro" id="IPR023074">
    <property type="entry name" value="HMG_CoA_Rdtase_cat_sf"/>
</dbReference>
<protein>
    <recommendedName>
        <fullName evidence="2">hydroxymethylglutaryl-CoA reductase (NADPH)</fullName>
        <ecNumber evidence="2">1.1.1.34</ecNumber>
    </recommendedName>
</protein>
<dbReference type="PROSITE" id="PS50065">
    <property type="entry name" value="HMG_COA_REDUCTASE_4"/>
    <property type="match status" value="1"/>
</dbReference>
<dbReference type="PROSITE" id="PS00066">
    <property type="entry name" value="HMG_COA_REDUCTASE_1"/>
    <property type="match status" value="1"/>
</dbReference>
<comment type="caution">
    <text evidence="6">The sequence shown here is derived from an EMBL/GenBank/DDBJ whole genome shotgun (WGS) entry which is preliminary data.</text>
</comment>
<evidence type="ECO:0000256" key="3">
    <source>
        <dbReference type="ARBA" id="ARBA00022857"/>
    </source>
</evidence>
<evidence type="ECO:0000313" key="7">
    <source>
        <dbReference type="Proteomes" id="UP000037460"/>
    </source>
</evidence>
<dbReference type="SUPFAM" id="SSF55035">
    <property type="entry name" value="NAD-binding domain of HMG-CoA reductase"/>
    <property type="match status" value="1"/>
</dbReference>
<dbReference type="Gene3D" id="1.10.3270.10">
    <property type="entry name" value="HMGR, N-terminal domain"/>
    <property type="match status" value="1"/>
</dbReference>
<proteinExistence type="inferred from homology"/>
<dbReference type="PANTHER" id="PTHR10572">
    <property type="entry name" value="3-HYDROXY-3-METHYLGLUTARYL-COENZYME A REDUCTASE"/>
    <property type="match status" value="1"/>
</dbReference>
<accession>A0A0M0J8V0</accession>
<dbReference type="SUPFAM" id="SSF56542">
    <property type="entry name" value="Substrate-binding domain of HMG-CoA reductase"/>
    <property type="match status" value="1"/>
</dbReference>
<organism evidence="6 7">
    <name type="scientific">Chrysochromulina tobinii</name>
    <dbReference type="NCBI Taxonomy" id="1460289"/>
    <lineage>
        <taxon>Eukaryota</taxon>
        <taxon>Haptista</taxon>
        <taxon>Haptophyta</taxon>
        <taxon>Prymnesiophyceae</taxon>
        <taxon>Prymnesiales</taxon>
        <taxon>Chrysochromulinaceae</taxon>
        <taxon>Chrysochromulina</taxon>
    </lineage>
</organism>
<dbReference type="EC" id="1.1.1.34" evidence="2"/>
<feature type="compositionally biased region" description="Low complexity" evidence="5">
    <location>
        <begin position="17"/>
        <end position="26"/>
    </location>
</feature>
<evidence type="ECO:0000256" key="1">
    <source>
        <dbReference type="ARBA" id="ARBA00007661"/>
    </source>
</evidence>
<keyword evidence="7" id="KW-1185">Reference proteome</keyword>
<dbReference type="EMBL" id="JWZX01003239">
    <property type="protein sequence ID" value="KOO22910.1"/>
    <property type="molecule type" value="Genomic_DNA"/>
</dbReference>
<comment type="similarity">
    <text evidence="1">Belongs to the HMG-CoA reductase family.</text>
</comment>
<evidence type="ECO:0000256" key="5">
    <source>
        <dbReference type="SAM" id="MobiDB-lite"/>
    </source>
</evidence>
<gene>
    <name evidence="6" type="ORF">Ctob_006299</name>
</gene>
<keyword evidence="4" id="KW-0560">Oxidoreductase</keyword>
<dbReference type="Gene3D" id="3.90.770.10">
    <property type="entry name" value="3-hydroxy-3-methylglutaryl-coenzyme A Reductase, Chain A, domain 2"/>
    <property type="match status" value="1"/>
</dbReference>
<dbReference type="InterPro" id="IPR009023">
    <property type="entry name" value="HMG_CoA_Rdtase_NAD(P)-bd_sf"/>
</dbReference>
<dbReference type="Pfam" id="PF00368">
    <property type="entry name" value="HMG-CoA_red"/>
    <property type="match status" value="1"/>
</dbReference>
<dbReference type="AlphaFoldDB" id="A0A0M0J8V0"/>
<dbReference type="PROSITE" id="PS00318">
    <property type="entry name" value="HMG_COA_REDUCTASE_2"/>
    <property type="match status" value="1"/>
</dbReference>
<dbReference type="PANTHER" id="PTHR10572:SF24">
    <property type="entry name" value="3-HYDROXY-3-METHYLGLUTARYL-COENZYME A REDUCTASE"/>
    <property type="match status" value="1"/>
</dbReference>
<dbReference type="PROSITE" id="PS01192">
    <property type="entry name" value="HMG_COA_REDUCTASE_3"/>
    <property type="match status" value="1"/>
</dbReference>
<evidence type="ECO:0000256" key="4">
    <source>
        <dbReference type="ARBA" id="ARBA00023002"/>
    </source>
</evidence>
<dbReference type="GO" id="GO:0005789">
    <property type="term" value="C:endoplasmic reticulum membrane"/>
    <property type="evidence" value="ECO:0007669"/>
    <property type="project" value="TreeGrafter"/>
</dbReference>
<dbReference type="InterPro" id="IPR002202">
    <property type="entry name" value="HMG_CoA_Rdtase"/>
</dbReference>
<feature type="region of interest" description="Disordered" evidence="5">
    <location>
        <begin position="1"/>
        <end position="26"/>
    </location>
</feature>
<dbReference type="GO" id="GO:0008299">
    <property type="term" value="P:isoprenoid biosynthetic process"/>
    <property type="evidence" value="ECO:0007669"/>
    <property type="project" value="InterPro"/>
</dbReference>
<dbReference type="GO" id="GO:0015936">
    <property type="term" value="P:coenzyme A metabolic process"/>
    <property type="evidence" value="ECO:0007669"/>
    <property type="project" value="InterPro"/>
</dbReference>
<evidence type="ECO:0000313" key="6">
    <source>
        <dbReference type="EMBL" id="KOO22910.1"/>
    </source>
</evidence>
<dbReference type="GO" id="GO:0004420">
    <property type="term" value="F:hydroxymethylglutaryl-CoA reductase (NADPH) activity"/>
    <property type="evidence" value="ECO:0007669"/>
    <property type="project" value="UniProtKB-EC"/>
</dbReference>
<dbReference type="InterPro" id="IPR023282">
    <property type="entry name" value="HMG_CoA_Rdtase_N"/>
</dbReference>
<dbReference type="FunFam" id="3.30.70.420:FF:000001">
    <property type="entry name" value="3-hydroxy-3-methylglutaryl coenzyme A reductase"/>
    <property type="match status" value="1"/>
</dbReference>
<dbReference type="GO" id="GO:0016126">
    <property type="term" value="P:sterol biosynthetic process"/>
    <property type="evidence" value="ECO:0007669"/>
    <property type="project" value="TreeGrafter"/>
</dbReference>
<dbReference type="InterPro" id="IPR009029">
    <property type="entry name" value="HMG_CoA_Rdtase_sub-bd_dom_sf"/>
</dbReference>
<dbReference type="GO" id="GO:0005778">
    <property type="term" value="C:peroxisomal membrane"/>
    <property type="evidence" value="ECO:0007669"/>
    <property type="project" value="TreeGrafter"/>
</dbReference>
<dbReference type="OrthoDB" id="310654at2759"/>
<dbReference type="InterPro" id="IPR004554">
    <property type="entry name" value="HMG_CoA_Rdtase_eu_arc"/>
</dbReference>
<reference evidence="7" key="1">
    <citation type="journal article" date="2015" name="PLoS Genet.">
        <title>Genome Sequence and Transcriptome Analyses of Chrysochromulina tobin: Metabolic Tools for Enhanced Algal Fitness in the Prominent Order Prymnesiales (Haptophyceae).</title>
        <authorList>
            <person name="Hovde B.T."/>
            <person name="Deodato C.R."/>
            <person name="Hunsperger H.M."/>
            <person name="Ryken S.A."/>
            <person name="Yost W."/>
            <person name="Jha R.K."/>
            <person name="Patterson J."/>
            <person name="Monnat R.J. Jr."/>
            <person name="Barlow S.B."/>
            <person name="Starkenburg S.R."/>
            <person name="Cattolico R.A."/>
        </authorList>
    </citation>
    <scope>NUCLEOTIDE SEQUENCE</scope>
    <source>
        <strain evidence="7">CCMP291</strain>
    </source>
</reference>
<dbReference type="Proteomes" id="UP000037460">
    <property type="component" value="Unassembled WGS sequence"/>
</dbReference>
<dbReference type="InterPro" id="IPR023076">
    <property type="entry name" value="HMG_CoA_Rdtase_CS"/>
</dbReference>
<dbReference type="Gene3D" id="3.30.70.420">
    <property type="entry name" value="Hydroxymethylglutaryl-CoA reductase, class I/II, NAD/NADP-binding domain"/>
    <property type="match status" value="1"/>
</dbReference>
<dbReference type="PRINTS" id="PR00071">
    <property type="entry name" value="HMGCOARDTASE"/>
</dbReference>
<keyword evidence="3" id="KW-0521">NADP</keyword>